<dbReference type="SUPFAM" id="SSF52172">
    <property type="entry name" value="CheY-like"/>
    <property type="match status" value="1"/>
</dbReference>
<name>A0A0B8T8Z0_9SPHI</name>
<dbReference type="Proteomes" id="UP000031802">
    <property type="component" value="Unassembled WGS sequence"/>
</dbReference>
<evidence type="ECO:0000256" key="1">
    <source>
        <dbReference type="PROSITE-ProRule" id="PRU00169"/>
    </source>
</evidence>
<keyword evidence="5" id="KW-1185">Reference proteome</keyword>
<evidence type="ECO:0000259" key="3">
    <source>
        <dbReference type="PROSITE" id="PS50930"/>
    </source>
</evidence>
<dbReference type="PROSITE" id="PS50930">
    <property type="entry name" value="HTH_LYTTR"/>
    <property type="match status" value="1"/>
</dbReference>
<dbReference type="GO" id="GO:0003677">
    <property type="term" value="F:DNA binding"/>
    <property type="evidence" value="ECO:0007669"/>
    <property type="project" value="InterPro"/>
</dbReference>
<evidence type="ECO:0000313" key="5">
    <source>
        <dbReference type="Proteomes" id="UP000031802"/>
    </source>
</evidence>
<comment type="caution">
    <text evidence="4">The sequence shown here is derived from an EMBL/GenBank/DDBJ whole genome shotgun (WGS) entry which is preliminary data.</text>
</comment>
<dbReference type="OrthoDB" id="9787344at2"/>
<evidence type="ECO:0000259" key="2">
    <source>
        <dbReference type="PROSITE" id="PS50110"/>
    </source>
</evidence>
<gene>
    <name evidence="4" type="ORF">DI53_1867</name>
</gene>
<sequence>MEKIKTIIIEDEPLARDHLKDLASRNVALDIIGVYESPQELQRSAICESISLILSDIQMPHMDGVTFLKSLENPPFFIFVTAHPEFALEGFDLDVIDYILKPTLTVERLSKAIERVKTAIKYQRSDFRQDILKFKDGPTTVFLYPTDILFIQSWGDYIKITTHEETVVVKSTLKALEDILPGDSFVRIHRSHMVHIAQIRAVDAVSVRLKTGQKFDIGLQYRDFLYSKIGMPLR</sequence>
<dbReference type="STRING" id="1229276.DI53_1867"/>
<evidence type="ECO:0000313" key="4">
    <source>
        <dbReference type="EMBL" id="KGE14440.1"/>
    </source>
</evidence>
<feature type="modified residue" description="4-aspartylphosphate" evidence="1">
    <location>
        <position position="56"/>
    </location>
</feature>
<reference evidence="4 5" key="2">
    <citation type="journal article" date="2015" name="PLoS ONE">
        <title>Whole-Genome Optical Mapping and Finished Genome Sequence of Sphingobacterium deserti sp. nov., a New Species Isolated from the Western Desert of China.</title>
        <authorList>
            <person name="Teng C."/>
            <person name="Zhou Z."/>
            <person name="Molnar I."/>
            <person name="Li X."/>
            <person name="Tang R."/>
            <person name="Chen M."/>
            <person name="Wang L."/>
            <person name="Su S."/>
            <person name="Zhang W."/>
            <person name="Lin M."/>
        </authorList>
    </citation>
    <scope>NUCLEOTIDE SEQUENCE [LARGE SCALE GENOMIC DNA]</scope>
    <source>
        <strain evidence="5">ACCC05744</strain>
    </source>
</reference>
<dbReference type="PANTHER" id="PTHR37299">
    <property type="entry name" value="TRANSCRIPTIONAL REGULATOR-RELATED"/>
    <property type="match status" value="1"/>
</dbReference>
<protein>
    <submittedName>
        <fullName evidence="4">LytTR family two component transcriptional regulator</fullName>
    </submittedName>
</protein>
<dbReference type="PANTHER" id="PTHR37299:SF1">
    <property type="entry name" value="STAGE 0 SPORULATION PROTEIN A HOMOLOG"/>
    <property type="match status" value="1"/>
</dbReference>
<dbReference type="Pfam" id="PF04397">
    <property type="entry name" value="LytTR"/>
    <property type="match status" value="1"/>
</dbReference>
<reference evidence="5" key="1">
    <citation type="submission" date="2014-04" db="EMBL/GenBank/DDBJ databases">
        <title>Whole-Genome optical mapping and complete genome sequence of Sphingobacterium deserti sp. nov., a new spaces isolated from desert in the west of China.</title>
        <authorList>
            <person name="Teng C."/>
            <person name="Zhou Z."/>
            <person name="Li X."/>
            <person name="Chen M."/>
            <person name="Lin M."/>
            <person name="Wang L."/>
            <person name="Su S."/>
            <person name="Zhang C."/>
            <person name="Zhang W."/>
        </authorList>
    </citation>
    <scope>NUCLEOTIDE SEQUENCE [LARGE SCALE GENOMIC DNA]</scope>
    <source>
        <strain evidence="5">ACCC05744</strain>
    </source>
</reference>
<proteinExistence type="predicted"/>
<dbReference type="PATRIC" id="fig|1229276.3.peg.1921"/>
<dbReference type="GO" id="GO:0000156">
    <property type="term" value="F:phosphorelay response regulator activity"/>
    <property type="evidence" value="ECO:0007669"/>
    <property type="project" value="InterPro"/>
</dbReference>
<dbReference type="SMART" id="SM00850">
    <property type="entry name" value="LytTR"/>
    <property type="match status" value="1"/>
</dbReference>
<dbReference type="Gene3D" id="3.40.50.2300">
    <property type="match status" value="1"/>
</dbReference>
<organism evidence="4 5">
    <name type="scientific">Sphingobacterium deserti</name>
    <dbReference type="NCBI Taxonomy" id="1229276"/>
    <lineage>
        <taxon>Bacteria</taxon>
        <taxon>Pseudomonadati</taxon>
        <taxon>Bacteroidota</taxon>
        <taxon>Sphingobacteriia</taxon>
        <taxon>Sphingobacteriales</taxon>
        <taxon>Sphingobacteriaceae</taxon>
        <taxon>Sphingobacterium</taxon>
    </lineage>
</organism>
<dbReference type="PROSITE" id="PS50110">
    <property type="entry name" value="RESPONSE_REGULATORY"/>
    <property type="match status" value="1"/>
</dbReference>
<dbReference type="AlphaFoldDB" id="A0A0B8T8Z0"/>
<feature type="domain" description="HTH LytTR-type" evidence="3">
    <location>
        <begin position="132"/>
        <end position="203"/>
    </location>
</feature>
<dbReference type="InterPro" id="IPR046947">
    <property type="entry name" value="LytR-like"/>
</dbReference>
<keyword evidence="1" id="KW-0597">Phosphoprotein</keyword>
<dbReference type="SMART" id="SM00448">
    <property type="entry name" value="REC"/>
    <property type="match status" value="1"/>
</dbReference>
<dbReference type="EMBL" id="JJMU01000026">
    <property type="protein sequence ID" value="KGE14440.1"/>
    <property type="molecule type" value="Genomic_DNA"/>
</dbReference>
<accession>A0A0B8T8Z0</accession>
<dbReference type="RefSeq" id="WP_052072250.1">
    <property type="nucleotide sequence ID" value="NZ_JJMU01000026.1"/>
</dbReference>
<dbReference type="InterPro" id="IPR011006">
    <property type="entry name" value="CheY-like_superfamily"/>
</dbReference>
<dbReference type="InterPro" id="IPR007492">
    <property type="entry name" value="LytTR_DNA-bd_dom"/>
</dbReference>
<dbReference type="eggNOG" id="COG3279">
    <property type="taxonomic scope" value="Bacteria"/>
</dbReference>
<dbReference type="InterPro" id="IPR001789">
    <property type="entry name" value="Sig_transdc_resp-reg_receiver"/>
</dbReference>
<dbReference type="Pfam" id="PF00072">
    <property type="entry name" value="Response_reg"/>
    <property type="match status" value="1"/>
</dbReference>
<dbReference type="Gene3D" id="2.40.50.1020">
    <property type="entry name" value="LytTr DNA-binding domain"/>
    <property type="match status" value="1"/>
</dbReference>
<feature type="domain" description="Response regulatory" evidence="2">
    <location>
        <begin position="5"/>
        <end position="116"/>
    </location>
</feature>